<reference evidence="3 4" key="1">
    <citation type="journal article" date="2016" name="Nat. Commun.">
        <title>Thousands of microbial genomes shed light on interconnected biogeochemical processes in an aquifer system.</title>
        <authorList>
            <person name="Anantharaman K."/>
            <person name="Brown C.T."/>
            <person name="Hug L.A."/>
            <person name="Sharon I."/>
            <person name="Castelle C.J."/>
            <person name="Probst A.J."/>
            <person name="Thomas B.C."/>
            <person name="Singh A."/>
            <person name="Wilkins M.J."/>
            <person name="Karaoz U."/>
            <person name="Brodie E.L."/>
            <person name="Williams K.H."/>
            <person name="Hubbard S.S."/>
            <person name="Banfield J.F."/>
        </authorList>
    </citation>
    <scope>NUCLEOTIDE SEQUENCE [LARGE SCALE GENOMIC DNA]</scope>
</reference>
<dbReference type="Gene3D" id="3.40.1440.10">
    <property type="entry name" value="GIY-YIG endonuclease"/>
    <property type="match status" value="1"/>
</dbReference>
<evidence type="ECO:0000313" key="3">
    <source>
        <dbReference type="EMBL" id="OGZ00440.1"/>
    </source>
</evidence>
<dbReference type="InterPro" id="IPR050190">
    <property type="entry name" value="UPF0213_domain"/>
</dbReference>
<protein>
    <recommendedName>
        <fullName evidence="2">GIY-YIG domain-containing protein</fullName>
    </recommendedName>
</protein>
<dbReference type="PROSITE" id="PS50164">
    <property type="entry name" value="GIY_YIG"/>
    <property type="match status" value="1"/>
</dbReference>
<evidence type="ECO:0000313" key="4">
    <source>
        <dbReference type="Proteomes" id="UP000178880"/>
    </source>
</evidence>
<dbReference type="PANTHER" id="PTHR34477:SF5">
    <property type="entry name" value="BSL5627 PROTEIN"/>
    <property type="match status" value="1"/>
</dbReference>
<dbReference type="Pfam" id="PF01541">
    <property type="entry name" value="GIY-YIG"/>
    <property type="match status" value="1"/>
</dbReference>
<dbReference type="PANTHER" id="PTHR34477">
    <property type="entry name" value="UPF0213 PROTEIN YHBQ"/>
    <property type="match status" value="1"/>
</dbReference>
<organism evidence="3 4">
    <name type="scientific">Candidatus Liptonbacteria bacterium RIFCSPLOWO2_01_FULL_52_25</name>
    <dbReference type="NCBI Taxonomy" id="1798650"/>
    <lineage>
        <taxon>Bacteria</taxon>
        <taxon>Candidatus Liptoniibacteriota</taxon>
    </lineage>
</organism>
<dbReference type="Proteomes" id="UP000178880">
    <property type="component" value="Unassembled WGS sequence"/>
</dbReference>
<accession>A0A1G2CI93</accession>
<proteinExistence type="inferred from homology"/>
<dbReference type="SUPFAM" id="SSF82771">
    <property type="entry name" value="GIY-YIG endonuclease"/>
    <property type="match status" value="1"/>
</dbReference>
<feature type="domain" description="GIY-YIG" evidence="2">
    <location>
        <begin position="2"/>
        <end position="78"/>
    </location>
</feature>
<dbReference type="CDD" id="cd10448">
    <property type="entry name" value="GIY-YIG_unchar_3"/>
    <property type="match status" value="1"/>
</dbReference>
<evidence type="ECO:0000256" key="1">
    <source>
        <dbReference type="ARBA" id="ARBA00007435"/>
    </source>
</evidence>
<dbReference type="AlphaFoldDB" id="A0A1G2CI93"/>
<dbReference type="SMART" id="SM00465">
    <property type="entry name" value="GIYc"/>
    <property type="match status" value="1"/>
</dbReference>
<dbReference type="InterPro" id="IPR035901">
    <property type="entry name" value="GIY-YIG_endonuc_sf"/>
</dbReference>
<dbReference type="STRING" id="1798650.A2945_03810"/>
<comment type="similarity">
    <text evidence="1">Belongs to the UPF0213 family.</text>
</comment>
<name>A0A1G2CI93_9BACT</name>
<dbReference type="InterPro" id="IPR000305">
    <property type="entry name" value="GIY-YIG_endonuc"/>
</dbReference>
<comment type="caution">
    <text evidence="3">The sequence shown here is derived from an EMBL/GenBank/DDBJ whole genome shotgun (WGS) entry which is preliminary data.</text>
</comment>
<gene>
    <name evidence="3" type="ORF">A2945_03810</name>
</gene>
<sequence length="94" mass="11446">MRTYYVYIMANKPKGVLYVGVTNDIVRRVEEHKRGSVAGFTQRYHLHILVHYEIFNSPYDAIQREKRLKHWNRAWKIELIEHDNPTWRDLSDDF</sequence>
<evidence type="ECO:0000259" key="2">
    <source>
        <dbReference type="PROSITE" id="PS50164"/>
    </source>
</evidence>
<dbReference type="EMBL" id="MHLA01000001">
    <property type="protein sequence ID" value="OGZ00440.1"/>
    <property type="molecule type" value="Genomic_DNA"/>
</dbReference>